<dbReference type="Pfam" id="PF01446">
    <property type="entry name" value="Rep_1"/>
    <property type="match status" value="1"/>
</dbReference>
<dbReference type="GO" id="GO:0003677">
    <property type="term" value="F:DNA binding"/>
    <property type="evidence" value="ECO:0007669"/>
    <property type="project" value="InterPro"/>
</dbReference>
<dbReference type="InterPro" id="IPR000989">
    <property type="entry name" value="Rep"/>
</dbReference>
<reference evidence="2" key="1">
    <citation type="submission" date="2015-06" db="EMBL/GenBank/DDBJ databases">
        <authorList>
            <person name="Joergensen T."/>
        </authorList>
    </citation>
    <scope>NUCLEOTIDE SEQUENCE</scope>
    <source>
        <plasmid evidence="2">pRGRH1805</plasmid>
    </source>
</reference>
<geneLocation type="plasmid" evidence="2">
    <name>pRGRH1805</name>
</geneLocation>
<dbReference type="GO" id="GO:0006260">
    <property type="term" value="P:DNA replication"/>
    <property type="evidence" value="ECO:0007669"/>
    <property type="project" value="UniProtKB-KW"/>
</dbReference>
<reference evidence="2" key="2">
    <citation type="submission" date="2015-07" db="EMBL/GenBank/DDBJ databases">
        <title>Plasmids, circular viruses and viroids from rat gut.</title>
        <authorList>
            <person name="Jorgensen T.J."/>
            <person name="Hansen M.A."/>
            <person name="Xu Z."/>
            <person name="Tabak M.A."/>
            <person name="Sorensen S.J."/>
            <person name="Hansen L.H."/>
        </authorList>
    </citation>
    <scope>NUCLEOTIDE SEQUENCE</scope>
    <source>
        <plasmid evidence="2">pRGRH1805</plasmid>
    </source>
</reference>
<accession>A0A0H5Q7J4</accession>
<organism evidence="2">
    <name type="scientific">uncultured prokaryote</name>
    <dbReference type="NCBI Taxonomy" id="198431"/>
    <lineage>
        <taxon>unclassified sequences</taxon>
        <taxon>environmental samples</taxon>
    </lineage>
</organism>
<keyword evidence="2" id="KW-0614">Plasmid</keyword>
<dbReference type="AlphaFoldDB" id="A0A0H5Q7J4"/>
<sequence>MTSRAVAASMYRLWNEHPRKWAFLKKRADRMHRCSDYLVFGDVVNPETGEVVRKLQAAEFCRDRLCPMCQWRKSLVTFAQVSEIMDWVDAHHTGEFIPIFLTLTMKNVPSAELGSAITAILQSWSRMMNSRYKRKPWRVVAGWFRALEVTYNKDANTWHPHIHAVLLVPADYFTNEDKYIDHDAWVAEWRWALRADYDPSVDVRTVKGDRAHAVAEVSKYAVKPGDWLDSEDNAGTDGRVFLLATELKGRRLTAFGGVMKEARAALKQEDAETADLVHTGEDAEVRGDLLVALDRFEWQVGVTNYVHVKRDVLVEPPSA</sequence>
<protein>
    <recommendedName>
        <fullName evidence="3">Replication protein</fullName>
    </recommendedName>
</protein>
<proteinExistence type="predicted"/>
<evidence type="ECO:0000313" key="2">
    <source>
        <dbReference type="EMBL" id="CRY97991.1"/>
    </source>
</evidence>
<evidence type="ECO:0008006" key="3">
    <source>
        <dbReference type="Google" id="ProtNLM"/>
    </source>
</evidence>
<keyword evidence="1" id="KW-0235">DNA replication</keyword>
<evidence type="ECO:0000256" key="1">
    <source>
        <dbReference type="ARBA" id="ARBA00022705"/>
    </source>
</evidence>
<name>A0A0H5Q7J4_9ZZZZ</name>
<dbReference type="EMBL" id="LN854304">
    <property type="protein sequence ID" value="CRY97991.1"/>
    <property type="molecule type" value="Genomic_DNA"/>
</dbReference>